<protein>
    <submittedName>
        <fullName evidence="3">Uncharacterized protein</fullName>
    </submittedName>
</protein>
<accession>A0A482T5G2</accession>
<evidence type="ECO:0000313" key="2">
    <source>
        <dbReference type="EMBL" id="KAA9409987.1"/>
    </source>
</evidence>
<sequence>MSKTVSLSLSGRKRQFLVGAVVTVFFFGPVVAAGLSVLGLTVLQSFGVAIGGGLALTTVWVWKRGGNTDDGSAWDAIPEWQYNGRFAEAGGLTRSEQEAAIEDLQERE</sequence>
<evidence type="ECO:0000313" key="5">
    <source>
        <dbReference type="Proteomes" id="UP000326244"/>
    </source>
</evidence>
<evidence type="ECO:0000313" key="4">
    <source>
        <dbReference type="Proteomes" id="UP000293535"/>
    </source>
</evidence>
<dbReference type="AlphaFoldDB" id="A0A482T5G2"/>
<keyword evidence="1" id="KW-0812">Transmembrane</keyword>
<evidence type="ECO:0000256" key="1">
    <source>
        <dbReference type="SAM" id="Phobius"/>
    </source>
</evidence>
<proteinExistence type="predicted"/>
<name>A0A482T5G2_HALHI</name>
<organism evidence="3 4">
    <name type="scientific">Haloarcula hispanica</name>
    <dbReference type="NCBI Taxonomy" id="51589"/>
    <lineage>
        <taxon>Archaea</taxon>
        <taxon>Methanobacteriati</taxon>
        <taxon>Methanobacteriota</taxon>
        <taxon>Stenosarchaea group</taxon>
        <taxon>Halobacteria</taxon>
        <taxon>Halobacteriales</taxon>
        <taxon>Haloarculaceae</taxon>
        <taxon>Haloarcula</taxon>
    </lineage>
</organism>
<dbReference type="Proteomes" id="UP000326244">
    <property type="component" value="Unassembled WGS sequence"/>
</dbReference>
<reference evidence="3 4" key="2">
    <citation type="submission" date="2018-12" db="EMBL/GenBank/DDBJ databases">
        <title>Draft genome sequence of Haloarcula hispinica strain 18.1, an halophilic archaeon isolated from Chott El Jerid of Southern Tunisia.</title>
        <authorList>
            <person name="Najjari A."/>
            <person name="Ben Dhia O."/>
            <person name="Ferjani R."/>
            <person name="Mahjoubi M."/>
            <person name="Sghaier H."/>
            <person name="Elshahed M."/>
            <person name="Ouzari H.I."/>
            <person name="Cherid A."/>
            <person name="Youssef N."/>
        </authorList>
    </citation>
    <scope>NUCLEOTIDE SEQUENCE [LARGE SCALE GENOMIC DNA]</scope>
    <source>
        <strain evidence="3 4">18.1</strain>
    </source>
</reference>
<reference evidence="2 5" key="1">
    <citation type="submission" date="2018-11" db="EMBL/GenBank/DDBJ databases">
        <title>Genomic analysis of Haloarcula hispanica CBA1121.</title>
        <authorList>
            <person name="Kim Y.B."/>
            <person name="Roh S.W."/>
        </authorList>
    </citation>
    <scope>NUCLEOTIDE SEQUENCE [LARGE SCALE GENOMIC DNA]</scope>
    <source>
        <strain evidence="2 5">CBA1121</strain>
    </source>
</reference>
<dbReference type="EMBL" id="RQWK01000001">
    <property type="protein sequence ID" value="KAA9409987.1"/>
    <property type="molecule type" value="Genomic_DNA"/>
</dbReference>
<keyword evidence="1" id="KW-1133">Transmembrane helix</keyword>
<dbReference type="RefSeq" id="WP_014040523.1">
    <property type="nucleotide sequence ID" value="NZ_BAABRG010000002.1"/>
</dbReference>
<dbReference type="Proteomes" id="UP000293535">
    <property type="component" value="Unassembled WGS sequence"/>
</dbReference>
<dbReference type="EMBL" id="RZIG01000002">
    <property type="protein sequence ID" value="RYJ09542.1"/>
    <property type="molecule type" value="Genomic_DNA"/>
</dbReference>
<feature type="transmembrane region" description="Helical" evidence="1">
    <location>
        <begin position="42"/>
        <end position="62"/>
    </location>
</feature>
<comment type="caution">
    <text evidence="3">The sequence shown here is derived from an EMBL/GenBank/DDBJ whole genome shotgun (WGS) entry which is preliminary data.</text>
</comment>
<evidence type="ECO:0000313" key="3">
    <source>
        <dbReference type="EMBL" id="RYJ09542.1"/>
    </source>
</evidence>
<dbReference type="GeneID" id="99238655"/>
<gene>
    <name evidence="2" type="ORF">EGO51_09295</name>
    <name evidence="3" type="ORF">ELS20_05585</name>
</gene>
<keyword evidence="1" id="KW-0472">Membrane</keyword>